<feature type="non-terminal residue" evidence="1">
    <location>
        <position position="1"/>
    </location>
</feature>
<gene>
    <name evidence="1" type="ORF">ALC56_00149</name>
</gene>
<organism evidence="1 2">
    <name type="scientific">Trachymyrmex septentrionalis</name>
    <dbReference type="NCBI Taxonomy" id="34720"/>
    <lineage>
        <taxon>Eukaryota</taxon>
        <taxon>Metazoa</taxon>
        <taxon>Ecdysozoa</taxon>
        <taxon>Arthropoda</taxon>
        <taxon>Hexapoda</taxon>
        <taxon>Insecta</taxon>
        <taxon>Pterygota</taxon>
        <taxon>Neoptera</taxon>
        <taxon>Endopterygota</taxon>
        <taxon>Hymenoptera</taxon>
        <taxon>Apocrita</taxon>
        <taxon>Aculeata</taxon>
        <taxon>Formicoidea</taxon>
        <taxon>Formicidae</taxon>
        <taxon>Myrmicinae</taxon>
        <taxon>Trachymyrmex</taxon>
    </lineage>
</organism>
<dbReference type="Proteomes" id="UP000078541">
    <property type="component" value="Unassembled WGS sequence"/>
</dbReference>
<accession>A0A151K1L5</accession>
<proteinExistence type="predicted"/>
<name>A0A151K1L5_9HYME</name>
<evidence type="ECO:0000313" key="1">
    <source>
        <dbReference type="EMBL" id="KYN45406.1"/>
    </source>
</evidence>
<dbReference type="EMBL" id="KQ981163">
    <property type="protein sequence ID" value="KYN45406.1"/>
    <property type="molecule type" value="Genomic_DNA"/>
</dbReference>
<sequence>RNLTVNKIIYLSMNGDHTIFLAWQDFYIRLSILIHCYGLTGTFVIFQISRDNVAVSTRLQRGKEMLLERLVFVTIDRNETRVSATESDLILAIVPPVVHVGIIRSDSEAHHVVNLPPSVLADPTVTAGIVRVDGWRYKISCRILRRVSVKTVKSEGTHDTRSSIIMCQHESNGHL</sequence>
<keyword evidence="2" id="KW-1185">Reference proteome</keyword>
<reference evidence="1 2" key="1">
    <citation type="submission" date="2016-03" db="EMBL/GenBank/DDBJ databases">
        <title>Trachymyrmex septentrionalis WGS genome.</title>
        <authorList>
            <person name="Nygaard S."/>
            <person name="Hu H."/>
            <person name="Boomsma J."/>
            <person name="Zhang G."/>
        </authorList>
    </citation>
    <scope>NUCLEOTIDE SEQUENCE [LARGE SCALE GENOMIC DNA]</scope>
    <source>
        <strain evidence="1">Tsep2-gDNA-1</strain>
        <tissue evidence="1">Whole body</tissue>
    </source>
</reference>
<evidence type="ECO:0000313" key="2">
    <source>
        <dbReference type="Proteomes" id="UP000078541"/>
    </source>
</evidence>
<protein>
    <submittedName>
        <fullName evidence="1">Uncharacterized protein</fullName>
    </submittedName>
</protein>
<dbReference type="AlphaFoldDB" id="A0A151K1L5"/>